<dbReference type="AlphaFoldDB" id="A0A8I0TST1"/>
<organism evidence="1 2">
    <name type="scientific">Streptomyces stelliscabiei</name>
    <dbReference type="NCBI Taxonomy" id="146820"/>
    <lineage>
        <taxon>Bacteria</taxon>
        <taxon>Bacillati</taxon>
        <taxon>Actinomycetota</taxon>
        <taxon>Actinomycetes</taxon>
        <taxon>Kitasatosporales</taxon>
        <taxon>Streptomycetaceae</taxon>
        <taxon>Streptomyces</taxon>
    </lineage>
</organism>
<name>A0A8I0TST1_9ACTN</name>
<proteinExistence type="predicted"/>
<dbReference type="EMBL" id="JADBGF010000001">
    <property type="protein sequence ID" value="MBE1598942.1"/>
    <property type="molecule type" value="Genomic_DNA"/>
</dbReference>
<dbReference type="RefSeq" id="WP_046914933.1">
    <property type="nucleotide sequence ID" value="NZ_JADBGF010000001.1"/>
</dbReference>
<gene>
    <name evidence="1" type="ORF">H4687_005071</name>
</gene>
<dbReference type="GeneID" id="86829629"/>
<evidence type="ECO:0000313" key="1">
    <source>
        <dbReference type="EMBL" id="MBE1598942.1"/>
    </source>
</evidence>
<protein>
    <submittedName>
        <fullName evidence="1">Uncharacterized protein</fullName>
    </submittedName>
</protein>
<accession>A0A8I0TST1</accession>
<keyword evidence="2" id="KW-1185">Reference proteome</keyword>
<dbReference type="OrthoDB" id="9134808at2"/>
<dbReference type="Proteomes" id="UP000629287">
    <property type="component" value="Unassembled WGS sequence"/>
</dbReference>
<sequence length="80" mass="9202">MPVRAKFRCTFETHKKWGPQEDQVTRNYEFMAMYDAETPEDQRYAKTTPTGSLTIQVDNPAVSFEPGQAYYLDFTPAEAS</sequence>
<evidence type="ECO:0000313" key="2">
    <source>
        <dbReference type="Proteomes" id="UP000629287"/>
    </source>
</evidence>
<comment type="caution">
    <text evidence="1">The sequence shown here is derived from an EMBL/GenBank/DDBJ whole genome shotgun (WGS) entry which is preliminary data.</text>
</comment>
<reference evidence="1 2" key="1">
    <citation type="submission" date="2020-10" db="EMBL/GenBank/DDBJ databases">
        <title>Sequencing the genomes of 1000 actinobacteria strains.</title>
        <authorList>
            <person name="Klenk H.-P."/>
        </authorList>
    </citation>
    <scope>NUCLEOTIDE SEQUENCE [LARGE SCALE GENOMIC DNA]</scope>
    <source>
        <strain evidence="1 2">DSM 41803</strain>
    </source>
</reference>